<evidence type="ECO:0000313" key="2">
    <source>
        <dbReference type="Proteomes" id="UP001152173"/>
    </source>
</evidence>
<dbReference type="AlphaFoldDB" id="A0A9X3RC72"/>
<name>A0A9X3RC72_9BACL</name>
<organism evidence="1 2">
    <name type="scientific">Paenisporosarcina quisquiliarum</name>
    <dbReference type="NCBI Taxonomy" id="365346"/>
    <lineage>
        <taxon>Bacteria</taxon>
        <taxon>Bacillati</taxon>
        <taxon>Bacillota</taxon>
        <taxon>Bacilli</taxon>
        <taxon>Bacillales</taxon>
        <taxon>Caryophanaceae</taxon>
        <taxon>Paenisporosarcina</taxon>
    </lineage>
</organism>
<gene>
    <name evidence="1" type="ORF">M9R32_04530</name>
</gene>
<proteinExistence type="predicted"/>
<comment type="caution">
    <text evidence="1">The sequence shown here is derived from an EMBL/GenBank/DDBJ whole genome shotgun (WGS) entry which is preliminary data.</text>
</comment>
<dbReference type="Proteomes" id="UP001152173">
    <property type="component" value="Unassembled WGS sequence"/>
</dbReference>
<accession>A0A9X3RC72</accession>
<reference evidence="1" key="1">
    <citation type="submission" date="2022-05" db="EMBL/GenBank/DDBJ databases">
        <authorList>
            <person name="Colautti A."/>
            <person name="Iacumin L."/>
        </authorList>
    </citation>
    <scope>NUCLEOTIDE SEQUENCE</scope>
    <source>
        <strain evidence="1">SK 55</strain>
    </source>
</reference>
<dbReference type="EMBL" id="JAMKBJ010000003">
    <property type="protein sequence ID" value="MCZ8536445.1"/>
    <property type="molecule type" value="Genomic_DNA"/>
</dbReference>
<evidence type="ECO:0000313" key="1">
    <source>
        <dbReference type="EMBL" id="MCZ8536445.1"/>
    </source>
</evidence>
<keyword evidence="2" id="KW-1185">Reference proteome</keyword>
<sequence>MKQVVHIIRKEDVEKKMVFGLKLELDYELASLYDAMQEKNQAEIDKSKVRLGEIHKQLKALHALH</sequence>
<dbReference type="RefSeq" id="WP_269925547.1">
    <property type="nucleotide sequence ID" value="NZ_JAMKBJ010000003.1"/>
</dbReference>
<protein>
    <submittedName>
        <fullName evidence="1">Uncharacterized protein</fullName>
    </submittedName>
</protein>